<dbReference type="InterPro" id="IPR013685">
    <property type="entry name" value="POTRA_FtsQ_type"/>
</dbReference>
<dbReference type="Pfam" id="PF03799">
    <property type="entry name" value="FtsQ_DivIB_C"/>
    <property type="match status" value="1"/>
</dbReference>
<dbReference type="GO" id="GO:0005886">
    <property type="term" value="C:plasma membrane"/>
    <property type="evidence" value="ECO:0007669"/>
    <property type="project" value="TreeGrafter"/>
</dbReference>
<sequence>MKKKTKLLILISWIITSSAFGYFLPTIPIFKDLVGIKVVKVKGYKNLKKEDIKEFFSNQNWFFLNSEEVKNKILKKYPDIKKIDIKRYFFGEVYLYIWEREPFAVVYHNKQKYIIDKDGVKLHNKYNTKNLPLIYIYDKDILLNKDKVQAILDLNNKLKDYLKLKKIIYKGKIITFKTIDDKIIIFNMNNIDSQMEKFKKFIKNVNLAEFKYLDFSFDSMVIARR</sequence>
<evidence type="ECO:0000259" key="7">
    <source>
        <dbReference type="Pfam" id="PF08478"/>
    </source>
</evidence>
<keyword evidence="3" id="KW-0812">Transmembrane</keyword>
<organism evidence="8 9">
    <name type="scientific">Hydrogenothermus marinus</name>
    <dbReference type="NCBI Taxonomy" id="133270"/>
    <lineage>
        <taxon>Bacteria</taxon>
        <taxon>Pseudomonadati</taxon>
        <taxon>Aquificota</taxon>
        <taxon>Aquificia</taxon>
        <taxon>Aquificales</taxon>
        <taxon>Hydrogenothermaceae</taxon>
        <taxon>Hydrogenothermus</taxon>
    </lineage>
</organism>
<evidence type="ECO:0000256" key="4">
    <source>
        <dbReference type="ARBA" id="ARBA00022989"/>
    </source>
</evidence>
<dbReference type="AlphaFoldDB" id="A0A3M0B7Y2"/>
<dbReference type="EMBL" id="REFO01000013">
    <property type="protein sequence ID" value="RMA93261.1"/>
    <property type="molecule type" value="Genomic_DNA"/>
</dbReference>
<reference evidence="8 9" key="1">
    <citation type="submission" date="2018-10" db="EMBL/GenBank/DDBJ databases">
        <title>Genomic Encyclopedia of Archaeal and Bacterial Type Strains, Phase II (KMG-II): from individual species to whole genera.</title>
        <authorList>
            <person name="Goeker M."/>
        </authorList>
    </citation>
    <scope>NUCLEOTIDE SEQUENCE [LARGE SCALE GENOMIC DNA]</scope>
    <source>
        <strain evidence="8 9">VM1</strain>
    </source>
</reference>
<keyword evidence="1" id="KW-1003">Cell membrane</keyword>
<dbReference type="OrthoDB" id="12797at2"/>
<keyword evidence="9" id="KW-1185">Reference proteome</keyword>
<dbReference type="Proteomes" id="UP000280842">
    <property type="component" value="Unassembled WGS sequence"/>
</dbReference>
<keyword evidence="4" id="KW-1133">Transmembrane helix</keyword>
<dbReference type="Pfam" id="PF08478">
    <property type="entry name" value="POTRA_1"/>
    <property type="match status" value="1"/>
</dbReference>
<protein>
    <submittedName>
        <fullName evidence="8">Cell division protein FtsQ</fullName>
    </submittedName>
</protein>
<keyword evidence="4" id="KW-0472">Membrane</keyword>
<evidence type="ECO:0000313" key="9">
    <source>
        <dbReference type="Proteomes" id="UP000280842"/>
    </source>
</evidence>
<evidence type="ECO:0000256" key="3">
    <source>
        <dbReference type="ARBA" id="ARBA00022692"/>
    </source>
</evidence>
<evidence type="ECO:0000313" key="8">
    <source>
        <dbReference type="EMBL" id="RMA93261.1"/>
    </source>
</evidence>
<evidence type="ECO:0000256" key="5">
    <source>
        <dbReference type="ARBA" id="ARBA00023306"/>
    </source>
</evidence>
<feature type="domain" description="POTRA" evidence="7">
    <location>
        <begin position="36"/>
        <end position="100"/>
    </location>
</feature>
<keyword evidence="2 8" id="KW-0132">Cell division</keyword>
<evidence type="ECO:0000256" key="2">
    <source>
        <dbReference type="ARBA" id="ARBA00022618"/>
    </source>
</evidence>
<dbReference type="PANTHER" id="PTHR37820:SF1">
    <property type="entry name" value="CELL DIVISION PROTEIN FTSQ"/>
    <property type="match status" value="1"/>
</dbReference>
<feature type="domain" description="Cell division protein FtsQ/DivIB C-terminal" evidence="6">
    <location>
        <begin position="104"/>
        <end position="214"/>
    </location>
</feature>
<dbReference type="GO" id="GO:0051301">
    <property type="term" value="P:cell division"/>
    <property type="evidence" value="ECO:0007669"/>
    <property type="project" value="UniProtKB-KW"/>
</dbReference>
<accession>A0A3M0B7Y2</accession>
<dbReference type="RefSeq" id="WP_121923432.1">
    <property type="nucleotide sequence ID" value="NZ_REFO01000013.1"/>
</dbReference>
<evidence type="ECO:0000256" key="1">
    <source>
        <dbReference type="ARBA" id="ARBA00022475"/>
    </source>
</evidence>
<evidence type="ECO:0000259" key="6">
    <source>
        <dbReference type="Pfam" id="PF03799"/>
    </source>
</evidence>
<keyword evidence="5" id="KW-0131">Cell cycle</keyword>
<gene>
    <name evidence="8" type="ORF">CLV39_1322</name>
</gene>
<name>A0A3M0B7Y2_9AQUI</name>
<dbReference type="InterPro" id="IPR050487">
    <property type="entry name" value="FtsQ_DivIB"/>
</dbReference>
<proteinExistence type="predicted"/>
<comment type="caution">
    <text evidence="8">The sequence shown here is derived from an EMBL/GenBank/DDBJ whole genome shotgun (WGS) entry which is preliminary data.</text>
</comment>
<dbReference type="PANTHER" id="PTHR37820">
    <property type="entry name" value="CELL DIVISION PROTEIN DIVIB"/>
    <property type="match status" value="1"/>
</dbReference>
<dbReference type="InterPro" id="IPR005548">
    <property type="entry name" value="Cell_div_FtsQ/DivIB_C"/>
</dbReference>